<keyword evidence="3" id="KW-1185">Reference proteome</keyword>
<feature type="transmembrane region" description="Helical" evidence="1">
    <location>
        <begin position="20"/>
        <end position="44"/>
    </location>
</feature>
<dbReference type="OrthoDB" id="5951414at2"/>
<dbReference type="AlphaFoldDB" id="A0A091BKN3"/>
<evidence type="ECO:0000313" key="3">
    <source>
        <dbReference type="Proteomes" id="UP000029385"/>
    </source>
</evidence>
<dbReference type="PATRIC" id="fig|1121015.4.peg.450"/>
<feature type="transmembrane region" description="Helical" evidence="1">
    <location>
        <begin position="230"/>
        <end position="251"/>
    </location>
</feature>
<organism evidence="2 3">
    <name type="scientific">Arenimonas oryziterrae DSM 21050 = YC6267</name>
    <dbReference type="NCBI Taxonomy" id="1121015"/>
    <lineage>
        <taxon>Bacteria</taxon>
        <taxon>Pseudomonadati</taxon>
        <taxon>Pseudomonadota</taxon>
        <taxon>Gammaproteobacteria</taxon>
        <taxon>Lysobacterales</taxon>
        <taxon>Lysobacteraceae</taxon>
        <taxon>Arenimonas</taxon>
    </lineage>
</organism>
<dbReference type="Proteomes" id="UP000029385">
    <property type="component" value="Unassembled WGS sequence"/>
</dbReference>
<feature type="transmembrane region" description="Helical" evidence="1">
    <location>
        <begin position="90"/>
        <end position="112"/>
    </location>
</feature>
<dbReference type="STRING" id="1121015.GCA_000420545_01399"/>
<reference evidence="2 3" key="1">
    <citation type="submission" date="2013-09" db="EMBL/GenBank/DDBJ databases">
        <title>Genome sequencing of Arenimonas oryziterrae.</title>
        <authorList>
            <person name="Chen F."/>
            <person name="Wang G."/>
        </authorList>
    </citation>
    <scope>NUCLEOTIDE SEQUENCE [LARGE SCALE GENOMIC DNA]</scope>
    <source>
        <strain evidence="2 3">YC6267</strain>
    </source>
</reference>
<evidence type="ECO:0000256" key="1">
    <source>
        <dbReference type="SAM" id="Phobius"/>
    </source>
</evidence>
<keyword evidence="1" id="KW-0472">Membrane</keyword>
<dbReference type="EMBL" id="AVCI01000001">
    <property type="protein sequence ID" value="KFN44865.1"/>
    <property type="molecule type" value="Genomic_DNA"/>
</dbReference>
<comment type="caution">
    <text evidence="2">The sequence shown here is derived from an EMBL/GenBank/DDBJ whole genome shotgun (WGS) entry which is preliminary data.</text>
</comment>
<evidence type="ECO:0000313" key="2">
    <source>
        <dbReference type="EMBL" id="KFN44865.1"/>
    </source>
</evidence>
<protein>
    <recommendedName>
        <fullName evidence="4">Glycerophosphoryl diester phosphodiesterase membrane domain-containing protein</fullName>
    </recommendedName>
</protein>
<keyword evidence="1" id="KW-1133">Transmembrane helix</keyword>
<proteinExistence type="predicted"/>
<name>A0A091BKN3_9GAMM</name>
<feature type="transmembrane region" description="Helical" evidence="1">
    <location>
        <begin position="173"/>
        <end position="192"/>
    </location>
</feature>
<feature type="transmembrane region" description="Helical" evidence="1">
    <location>
        <begin position="132"/>
        <end position="153"/>
    </location>
</feature>
<evidence type="ECO:0008006" key="4">
    <source>
        <dbReference type="Google" id="ProtNLM"/>
    </source>
</evidence>
<sequence>MSSSTSRVGLTTPLRAYASALQWRLLLLWLAGLLLPTAILTLPISGMLSRHMDNSVHSLALAQRLDVNAFADMLGVLRAISPVLGNASLLATIVALLLSPLLTGMAITAVRAGRAPGFGDLLRGGVSEYGRLFRLLLVGILPMIVAFVIATAAYGYLGERDLEAIVPADVKTLGWLALAATLFAFLIAHASVEAARAQFAADGQLRSAFRAWGRGLKQLLRRPFATLGQYLLVTAIGLAIAGALAVWRINIPHANSLGLAGAFALAQLIVLSTAWMRTARLYALTEVVRSR</sequence>
<dbReference type="eggNOG" id="ENOG5030SYZ">
    <property type="taxonomic scope" value="Bacteria"/>
</dbReference>
<accession>A0A091BKN3</accession>
<keyword evidence="1" id="KW-0812">Transmembrane</keyword>
<dbReference type="RefSeq" id="WP_022969036.1">
    <property type="nucleotide sequence ID" value="NZ_ATVD01000002.1"/>
</dbReference>
<feature type="transmembrane region" description="Helical" evidence="1">
    <location>
        <begin position="257"/>
        <end position="276"/>
    </location>
</feature>
<gene>
    <name evidence="2" type="ORF">N789_02280</name>
</gene>